<dbReference type="SUPFAM" id="SSF50978">
    <property type="entry name" value="WD40 repeat-like"/>
    <property type="match status" value="1"/>
</dbReference>
<dbReference type="PROSITE" id="PS50294">
    <property type="entry name" value="WD_REPEATS_REGION"/>
    <property type="match status" value="1"/>
</dbReference>
<dbReference type="InterPro" id="IPR001680">
    <property type="entry name" value="WD40_rpt"/>
</dbReference>
<dbReference type="EC" id="2.7.11.1" evidence="2"/>
<evidence type="ECO:0000256" key="8">
    <source>
        <dbReference type="ARBA" id="ARBA00022777"/>
    </source>
</evidence>
<dbReference type="PANTHER" id="PTHR17583:SF0">
    <property type="entry name" value="PHOSPHOINOSITIDE 3-KINASE REGULATORY SUBUNIT 4"/>
    <property type="match status" value="1"/>
</dbReference>
<evidence type="ECO:0000256" key="10">
    <source>
        <dbReference type="PROSITE-ProRule" id="PRU00103"/>
    </source>
</evidence>
<dbReference type="PROSITE" id="PS50082">
    <property type="entry name" value="WD_REPEATS_2"/>
    <property type="match status" value="2"/>
</dbReference>
<dbReference type="PROSITE" id="PS00108">
    <property type="entry name" value="PROTEIN_KINASE_ST"/>
    <property type="match status" value="1"/>
</dbReference>
<dbReference type="InterPro" id="IPR011009">
    <property type="entry name" value="Kinase-like_dom_sf"/>
</dbReference>
<sequence>MGNVLSASIPTQILPVEAYVCDISEMQFVQSMGSTRFMKVARAEHVEGAALVKVFLLHDQSFSIEPYRDQVIRIRDLLSTAYNCCSFKRVYLTPRCAILSRPFQKQTLYDRLSTRPFLIEIEKKWIAFQLFKALAQCEAVEVCHGDLKTQNVLVSSSNWVQITDFASFKPATIPSDDPSYFTFFFDTSRRMSCYLAPERLQPSQELNLYAKLPGEFLDVSKDLTHAMDVFSLGCVLVELFTDGQCPFTHEQLIKFKHASDADAQLIIQSIQEQLPKEMRRMIGLMLSRNPAKRPRASQLLQKYAPSLFPPIFEHFLYNYMNAFRPKCLQRSVSVEEPSQSLVSMDSDDVVAKLASDLDVIIGKLVERPQNDAHKEIDQRPAAVLLISLLTSNIRALKSLTSKLEAMKILLRISTIADSSVNADRILPYMMHMLSDSRVQVRSEAVHSITTMLSSLDNIPSNETRLFIDYLFPRLKTVSLDQSVLVRMSLAVNLGILAETSVKFLRQGARNLTEDLLGGSVVGEGEDNREREERLAKQEMRALHEAVNEIFVNLCGSDNNVKHSLMSRETLGKLCHFFSRQESSDVLLSHMITFLNDKVDWRLRCTFYEYCSLTASVIGRQITFILKSLLQQGLHDYEEFVQLRALWCICNLCGDQLLDKSAIYELLPDTVPFLAHPNEWLRMAAVNILSVLDNTLSVADVHCKLMPLVAPFLTEKLIRLNNTFVVSLCLRPPIPRPIWSYVVDSSPLVPLLEHLVDKRMLIALDGGPDSIYATSRNQQPKPTQLEPYLRRLENLGLNDEFEEKLILFQNVLTKMDSFRKGMGARRTDERNGVLDLATIPNVKLHKFDLVSGDHKSAELKKSPSVDMNPEWRAMFGEEQRAMINVQPTNSSLSSVFLDGLSAGDVHEANSSTMVASTISNLVVDHSHTFAVRSSECDVMLSRLLAHKRERYLQHQRLSGAHGTLDSTAPTVPLPTSRVGTRLVAQFHEHSDAVNRLCLSPSGSHFASAGNDGSMKIWSVSRIYKDQSAATRADATFLYKRKINSIQFVGSLGKRLAIASDDCRVTVVDAERMTFITTIGFEKDEDGPPVELYASNNVLYVLTHHGSIFCLDCSTISGSIFCLDCRMPTNGGIGRKPPVLWSHRINNAYGLITSFCVDPVGQNWMCLTSTNRNVILWDLRFGIEVSNWPHPNKLCRMLRCWPAFPLDGHGGLCSEVWTSSSCSGELSRWKLETSQRSHVLWPTSARKPFNYADDKNVTTALATCPLTGRIFTGDSVGALRSWNLLNPKECYYLSGPEKRTPEAISCSSLRSTIKRSTFDMVEVFYEEAFEKKQRSSPALSNSPLEAQVSVCHRSSISDMLCCGEFLISSSRDGVIKVWK</sequence>
<reference evidence="13" key="1">
    <citation type="journal article" date="2011" name="Genome Res.">
        <title>Deep small RNA sequencing from the nematode Ascaris reveals conservation, functional diversification, and novel developmental profiles.</title>
        <authorList>
            <person name="Wang J."/>
            <person name="Czech B."/>
            <person name="Crunk A."/>
            <person name="Wallace A."/>
            <person name="Mitreva M."/>
            <person name="Hannon G.J."/>
            <person name="Davis R.E."/>
        </authorList>
    </citation>
    <scope>NUCLEOTIDE SEQUENCE</scope>
</reference>
<dbReference type="GO" id="GO:0071561">
    <property type="term" value="C:nucleus-vacuole junction"/>
    <property type="evidence" value="ECO:0007669"/>
    <property type="project" value="TreeGrafter"/>
</dbReference>
<organism evidence="13">
    <name type="scientific">Ascaris suum</name>
    <name type="common">Pig roundworm</name>
    <name type="synonym">Ascaris lumbricoides</name>
    <dbReference type="NCBI Taxonomy" id="6253"/>
    <lineage>
        <taxon>Eukaryota</taxon>
        <taxon>Metazoa</taxon>
        <taxon>Ecdysozoa</taxon>
        <taxon>Nematoda</taxon>
        <taxon>Chromadorea</taxon>
        <taxon>Rhabditida</taxon>
        <taxon>Spirurina</taxon>
        <taxon>Ascaridomorpha</taxon>
        <taxon>Ascaridoidea</taxon>
        <taxon>Ascarididae</taxon>
        <taxon>Ascaris</taxon>
    </lineage>
</organism>
<dbReference type="Gene3D" id="1.25.10.10">
    <property type="entry name" value="Leucine-rich Repeat Variant"/>
    <property type="match status" value="2"/>
</dbReference>
<evidence type="ECO:0000256" key="5">
    <source>
        <dbReference type="ARBA" id="ARBA00022679"/>
    </source>
</evidence>
<dbReference type="SMART" id="SM00320">
    <property type="entry name" value="WD40"/>
    <property type="match status" value="5"/>
</dbReference>
<dbReference type="PROSITE" id="PS50077">
    <property type="entry name" value="HEAT_REPEAT"/>
    <property type="match status" value="1"/>
</dbReference>
<dbReference type="InterPro" id="IPR036322">
    <property type="entry name" value="WD40_repeat_dom_sf"/>
</dbReference>
<dbReference type="Pfam" id="PF00069">
    <property type="entry name" value="Pkinase"/>
    <property type="match status" value="1"/>
</dbReference>
<keyword evidence="5" id="KW-0808">Transferase</keyword>
<keyword evidence="3" id="KW-0723">Serine/threonine-protein kinase</keyword>
<dbReference type="GO" id="GO:0045324">
    <property type="term" value="P:late endosome to vacuole transport"/>
    <property type="evidence" value="ECO:0007669"/>
    <property type="project" value="InterPro"/>
</dbReference>
<dbReference type="SUPFAM" id="SSF48371">
    <property type="entry name" value="ARM repeat"/>
    <property type="match status" value="1"/>
</dbReference>
<dbReference type="GO" id="GO:0034272">
    <property type="term" value="C:phosphatidylinositol 3-kinase complex, class III, type II"/>
    <property type="evidence" value="ECO:0007669"/>
    <property type="project" value="TreeGrafter"/>
</dbReference>
<dbReference type="InterPro" id="IPR021133">
    <property type="entry name" value="HEAT_type_2"/>
</dbReference>
<dbReference type="GO" id="GO:0004674">
    <property type="term" value="F:protein serine/threonine kinase activity"/>
    <property type="evidence" value="ECO:0007669"/>
    <property type="project" value="UniProtKB-KW"/>
</dbReference>
<dbReference type="GO" id="GO:0034271">
    <property type="term" value="C:phosphatidylinositol 3-kinase complex, class III, type I"/>
    <property type="evidence" value="ECO:0007669"/>
    <property type="project" value="TreeGrafter"/>
</dbReference>
<comment type="subcellular location">
    <subcellularLocation>
        <location evidence="1">Cytoplasmic vesicle</location>
        <location evidence="1">Autophagosome</location>
    </subcellularLocation>
</comment>
<feature type="repeat" description="WD" evidence="11">
    <location>
        <begin position="1361"/>
        <end position="1377"/>
    </location>
</feature>
<evidence type="ECO:0000259" key="12">
    <source>
        <dbReference type="PROSITE" id="PS50011"/>
    </source>
</evidence>
<evidence type="ECO:0000256" key="11">
    <source>
        <dbReference type="PROSITE-ProRule" id="PRU00221"/>
    </source>
</evidence>
<feature type="domain" description="Protein kinase" evidence="12">
    <location>
        <begin position="26"/>
        <end position="307"/>
    </location>
</feature>
<dbReference type="SMART" id="SM00220">
    <property type="entry name" value="S_TKc"/>
    <property type="match status" value="1"/>
</dbReference>
<dbReference type="Gene3D" id="2.130.10.10">
    <property type="entry name" value="YVTN repeat-like/Quinoprotein amine dehydrogenase"/>
    <property type="match status" value="2"/>
</dbReference>
<evidence type="ECO:0000256" key="3">
    <source>
        <dbReference type="ARBA" id="ARBA00022527"/>
    </source>
</evidence>
<feature type="repeat" description="HEAT" evidence="10">
    <location>
        <begin position="425"/>
        <end position="463"/>
    </location>
</feature>
<evidence type="ECO:0000256" key="7">
    <source>
        <dbReference type="ARBA" id="ARBA00022741"/>
    </source>
</evidence>
<dbReference type="PROSITE" id="PS50011">
    <property type="entry name" value="PROTEIN_KINASE_DOM"/>
    <property type="match status" value="1"/>
</dbReference>
<evidence type="ECO:0000313" key="13">
    <source>
        <dbReference type="EMBL" id="ADY40352.1"/>
    </source>
</evidence>
<dbReference type="InterPro" id="IPR045162">
    <property type="entry name" value="Vps15-like"/>
</dbReference>
<keyword evidence="9" id="KW-0067">ATP-binding</keyword>
<dbReference type="InterPro" id="IPR015943">
    <property type="entry name" value="WD40/YVTN_repeat-like_dom_sf"/>
</dbReference>
<dbReference type="Pfam" id="PF00400">
    <property type="entry name" value="WD40"/>
    <property type="match status" value="2"/>
</dbReference>
<keyword evidence="4 11" id="KW-0853">WD repeat</keyword>
<dbReference type="GO" id="GO:0016236">
    <property type="term" value="P:macroautophagy"/>
    <property type="evidence" value="ECO:0007669"/>
    <property type="project" value="InterPro"/>
</dbReference>
<dbReference type="InterPro" id="IPR008271">
    <property type="entry name" value="Ser/Thr_kinase_AS"/>
</dbReference>
<dbReference type="Gene3D" id="1.10.510.10">
    <property type="entry name" value="Transferase(Phosphotransferase) domain 1"/>
    <property type="match status" value="1"/>
</dbReference>
<dbReference type="InterPro" id="IPR000719">
    <property type="entry name" value="Prot_kinase_dom"/>
</dbReference>
<dbReference type="PANTHER" id="PTHR17583">
    <property type="entry name" value="PHOSPHOINOSITIDE 3-KINASE REGULATORY SUBUNIT 4"/>
    <property type="match status" value="1"/>
</dbReference>
<evidence type="ECO:0000256" key="6">
    <source>
        <dbReference type="ARBA" id="ARBA00022737"/>
    </source>
</evidence>
<evidence type="ECO:0000256" key="2">
    <source>
        <dbReference type="ARBA" id="ARBA00012513"/>
    </source>
</evidence>
<proteinExistence type="evidence at transcript level"/>
<feature type="repeat" description="WD" evidence="11">
    <location>
        <begin position="985"/>
        <end position="1019"/>
    </location>
</feature>
<dbReference type="GO" id="GO:0006623">
    <property type="term" value="P:protein targeting to vacuole"/>
    <property type="evidence" value="ECO:0007669"/>
    <property type="project" value="TreeGrafter"/>
</dbReference>
<protein>
    <recommendedName>
        <fullName evidence="2">non-specific serine/threonine protein kinase</fullName>
        <ecNumber evidence="2">2.7.11.1</ecNumber>
    </recommendedName>
</protein>
<keyword evidence="8 13" id="KW-0418">Kinase</keyword>
<dbReference type="InterPro" id="IPR011989">
    <property type="entry name" value="ARM-like"/>
</dbReference>
<name>F1KR48_ASCSU</name>
<dbReference type="CDD" id="cd13980">
    <property type="entry name" value="STKc_Vps15"/>
    <property type="match status" value="1"/>
</dbReference>
<dbReference type="GO" id="GO:0005524">
    <property type="term" value="F:ATP binding"/>
    <property type="evidence" value="ECO:0007669"/>
    <property type="project" value="UniProtKB-KW"/>
</dbReference>
<dbReference type="InterPro" id="IPR016024">
    <property type="entry name" value="ARM-type_fold"/>
</dbReference>
<dbReference type="EMBL" id="JI164509">
    <property type="protein sequence ID" value="ADY40352.1"/>
    <property type="molecule type" value="mRNA"/>
</dbReference>
<dbReference type="GO" id="GO:0005770">
    <property type="term" value="C:late endosome"/>
    <property type="evidence" value="ECO:0007669"/>
    <property type="project" value="TreeGrafter"/>
</dbReference>
<keyword evidence="6" id="KW-0677">Repeat</keyword>
<dbReference type="SUPFAM" id="SSF56112">
    <property type="entry name" value="Protein kinase-like (PK-like)"/>
    <property type="match status" value="1"/>
</dbReference>
<dbReference type="GO" id="GO:0005776">
    <property type="term" value="C:autophagosome"/>
    <property type="evidence" value="ECO:0007669"/>
    <property type="project" value="UniProtKB-SubCell"/>
</dbReference>
<keyword evidence="7" id="KW-0547">Nucleotide-binding</keyword>
<evidence type="ECO:0000256" key="1">
    <source>
        <dbReference type="ARBA" id="ARBA00004419"/>
    </source>
</evidence>
<accession>F1KR48</accession>
<dbReference type="InterPro" id="IPR055231">
    <property type="entry name" value="2AA_helical"/>
</dbReference>
<evidence type="ECO:0000256" key="4">
    <source>
        <dbReference type="ARBA" id="ARBA00022574"/>
    </source>
</evidence>
<dbReference type="Pfam" id="PF22956">
    <property type="entry name" value="VPS15-like_hel"/>
    <property type="match status" value="1"/>
</dbReference>
<evidence type="ECO:0000256" key="9">
    <source>
        <dbReference type="ARBA" id="ARBA00022840"/>
    </source>
</evidence>